<evidence type="ECO:0000313" key="3">
    <source>
        <dbReference type="Proteomes" id="UP000008936"/>
    </source>
</evidence>
<gene>
    <name evidence="2" type="ordered locus">YPN_3594</name>
</gene>
<accession>A0A0H2YM54</accession>
<sequence>MKAIHLGTLVRVFFGQDYDLFGEGIDEILASYRNTENQQTIQKTIDEANMLLTAYPEEKELELEFTDLAEGEFSPASWGYNVQSFLEKIVITLSK</sequence>
<dbReference type="Proteomes" id="UP000008936">
    <property type="component" value="Chromosome"/>
</dbReference>
<proteinExistence type="predicted"/>
<dbReference type="GeneID" id="57974759"/>
<dbReference type="AlphaFoldDB" id="A0A0H2YM54"/>
<dbReference type="KEGG" id="ypn:YPN_3594"/>
<name>A0A0H2YM54_YERPN</name>
<reference evidence="2 3" key="1">
    <citation type="journal article" date="2006" name="J. Bacteriol.">
        <title>Complete genome sequence of Yersinia pestis strains Antiqua and Nepal516: evidence of gene reduction in an emerging pathogen.</title>
        <authorList>
            <person name="Chain P.S."/>
            <person name="Hu P."/>
            <person name="Malfatti S.A."/>
            <person name="Radnedge L."/>
            <person name="Larimer F."/>
            <person name="Vergez L.M."/>
            <person name="Worsham P."/>
            <person name="Chu M.C."/>
            <person name="Andersen G.L."/>
        </authorList>
    </citation>
    <scope>NUCLEOTIDE SEQUENCE [LARGE SCALE GENOMIC DNA]</scope>
    <source>
        <strain evidence="2 3">Nepal516</strain>
    </source>
</reference>
<dbReference type="Pfam" id="PF18593">
    <property type="entry name" value="CdiI_2"/>
    <property type="match status" value="1"/>
</dbReference>
<evidence type="ECO:0000259" key="1">
    <source>
        <dbReference type="Pfam" id="PF18593"/>
    </source>
</evidence>
<evidence type="ECO:0000313" key="2">
    <source>
        <dbReference type="EMBL" id="ABG19921.1"/>
    </source>
</evidence>
<dbReference type="HOGENOM" id="CLU_157278_1_1_6"/>
<dbReference type="EMBL" id="CP000305">
    <property type="protein sequence ID" value="ABG19921.1"/>
    <property type="molecule type" value="Genomic_DNA"/>
</dbReference>
<dbReference type="InterPro" id="IPR041129">
    <property type="entry name" value="CdiI_2"/>
</dbReference>
<protein>
    <recommendedName>
        <fullName evidence="1">CdiI immunity protein domain-containing protein</fullName>
    </recommendedName>
</protein>
<dbReference type="RefSeq" id="WP_002209504.1">
    <property type="nucleotide sequence ID" value="NC_008149.1"/>
</dbReference>
<organism evidence="2 3">
    <name type="scientific">Yersinia pestis bv. Antiqua (strain Nepal516)</name>
    <dbReference type="NCBI Taxonomy" id="377628"/>
    <lineage>
        <taxon>Bacteria</taxon>
        <taxon>Pseudomonadati</taxon>
        <taxon>Pseudomonadota</taxon>
        <taxon>Gammaproteobacteria</taxon>
        <taxon>Enterobacterales</taxon>
        <taxon>Yersiniaceae</taxon>
        <taxon>Yersinia</taxon>
    </lineage>
</organism>
<feature type="domain" description="CdiI immunity protein" evidence="1">
    <location>
        <begin position="4"/>
        <end position="92"/>
    </location>
</feature>